<name>A0ABP8U8Z9_9ACTN</name>
<protein>
    <submittedName>
        <fullName evidence="1">Uncharacterized protein</fullName>
    </submittedName>
</protein>
<reference evidence="2" key="1">
    <citation type="journal article" date="2019" name="Int. J. Syst. Evol. Microbiol.">
        <title>The Global Catalogue of Microorganisms (GCM) 10K type strain sequencing project: providing services to taxonomists for standard genome sequencing and annotation.</title>
        <authorList>
            <consortium name="The Broad Institute Genomics Platform"/>
            <consortium name="The Broad Institute Genome Sequencing Center for Infectious Disease"/>
            <person name="Wu L."/>
            <person name="Ma J."/>
        </authorList>
    </citation>
    <scope>NUCLEOTIDE SEQUENCE [LARGE SCALE GENOMIC DNA]</scope>
    <source>
        <strain evidence="2">JCM 17939</strain>
    </source>
</reference>
<evidence type="ECO:0000313" key="1">
    <source>
        <dbReference type="EMBL" id="GAA4626723.1"/>
    </source>
</evidence>
<sequence length="117" mass="12507">MTAPMIRPGTPGPIATTALMQQLKEHTPALHRAVLAGIELGDRAAAALVDVPPVVGWHLVARGDRFVYRGNDASLWGEPGEVIGLTDTDFRCRVRFDTGSTLGFVDEHGLSFEGGAR</sequence>
<organism evidence="1 2">
    <name type="scientific">Actinoallomurus vinaceus</name>
    <dbReference type="NCBI Taxonomy" id="1080074"/>
    <lineage>
        <taxon>Bacteria</taxon>
        <taxon>Bacillati</taxon>
        <taxon>Actinomycetota</taxon>
        <taxon>Actinomycetes</taxon>
        <taxon>Streptosporangiales</taxon>
        <taxon>Thermomonosporaceae</taxon>
        <taxon>Actinoallomurus</taxon>
    </lineage>
</organism>
<dbReference type="EMBL" id="BAABHK010000004">
    <property type="protein sequence ID" value="GAA4626723.1"/>
    <property type="molecule type" value="Genomic_DNA"/>
</dbReference>
<evidence type="ECO:0000313" key="2">
    <source>
        <dbReference type="Proteomes" id="UP001501442"/>
    </source>
</evidence>
<gene>
    <name evidence="1" type="ORF">GCM10023196_036120</name>
</gene>
<dbReference type="RefSeq" id="WP_345431997.1">
    <property type="nucleotide sequence ID" value="NZ_BAABHK010000004.1"/>
</dbReference>
<keyword evidence="2" id="KW-1185">Reference proteome</keyword>
<dbReference type="Proteomes" id="UP001501442">
    <property type="component" value="Unassembled WGS sequence"/>
</dbReference>
<proteinExistence type="predicted"/>
<accession>A0ABP8U8Z9</accession>
<comment type="caution">
    <text evidence="1">The sequence shown here is derived from an EMBL/GenBank/DDBJ whole genome shotgun (WGS) entry which is preliminary data.</text>
</comment>